<dbReference type="InterPro" id="IPR050882">
    <property type="entry name" value="Prepilin_peptidase/N-MTase"/>
</dbReference>
<dbReference type="PANTHER" id="PTHR30487">
    <property type="entry name" value="TYPE 4 PREPILIN-LIKE PROTEINS LEADER PEPTIDE-PROCESSING ENZYME"/>
    <property type="match status" value="1"/>
</dbReference>
<dbReference type="GO" id="GO:0005886">
    <property type="term" value="C:plasma membrane"/>
    <property type="evidence" value="ECO:0007669"/>
    <property type="project" value="TreeGrafter"/>
</dbReference>
<evidence type="ECO:0000313" key="3">
    <source>
        <dbReference type="EMBL" id="KRM41003.1"/>
    </source>
</evidence>
<dbReference type="InterPro" id="IPR010627">
    <property type="entry name" value="Prepilin_pept_A24_N"/>
</dbReference>
<dbReference type="AlphaFoldDB" id="A0A0R1YM14"/>
<dbReference type="STRING" id="1423754.FC39_GL001647"/>
<proteinExistence type="predicted"/>
<feature type="transmembrane region" description="Helical" evidence="1">
    <location>
        <begin position="211"/>
        <end position="229"/>
    </location>
</feature>
<reference evidence="3 4" key="1">
    <citation type="journal article" date="2015" name="Genome Announc.">
        <title>Expanding the biotechnology potential of lactobacilli through comparative genomics of 213 strains and associated genera.</title>
        <authorList>
            <person name="Sun Z."/>
            <person name="Harris H.M."/>
            <person name="McCann A."/>
            <person name="Guo C."/>
            <person name="Argimon S."/>
            <person name="Zhang W."/>
            <person name="Yang X."/>
            <person name="Jeffery I.B."/>
            <person name="Cooney J.C."/>
            <person name="Kagawa T.F."/>
            <person name="Liu W."/>
            <person name="Song Y."/>
            <person name="Salvetti E."/>
            <person name="Wrobel A."/>
            <person name="Rasinkangas P."/>
            <person name="Parkhill J."/>
            <person name="Rea M.C."/>
            <person name="O'Sullivan O."/>
            <person name="Ritari J."/>
            <person name="Douillard F.P."/>
            <person name="Paul Ross R."/>
            <person name="Yang R."/>
            <person name="Briner A.E."/>
            <person name="Felis G.E."/>
            <person name="de Vos W.M."/>
            <person name="Barrangou R."/>
            <person name="Klaenhammer T.R."/>
            <person name="Caufield P.W."/>
            <person name="Cui Y."/>
            <person name="Zhang H."/>
            <person name="O'Toole P.W."/>
        </authorList>
    </citation>
    <scope>NUCLEOTIDE SEQUENCE [LARGE SCALE GENOMIC DNA]</scope>
    <source>
        <strain evidence="3 4">DSM 5661</strain>
    </source>
</reference>
<dbReference type="PATRIC" id="fig|1423754.3.peg.1693"/>
<feature type="transmembrane region" description="Helical" evidence="1">
    <location>
        <begin position="6"/>
        <end position="27"/>
    </location>
</feature>
<dbReference type="EMBL" id="AZGI01000005">
    <property type="protein sequence ID" value="KRM41003.1"/>
    <property type="molecule type" value="Genomic_DNA"/>
</dbReference>
<feature type="transmembrane region" description="Helical" evidence="1">
    <location>
        <begin position="176"/>
        <end position="205"/>
    </location>
</feature>
<sequence>MEGILLIYLLTNFFIGSCIASHACVIYDRYSNDDMILSRSYCKNCNNMLNLLDEIPIISYLFLKGKCRYCKNNISAELFLTELIGGFTFIKIDFSSYNELTTAIMISVLLIIAIFDYKDKEFPTILLLTPFCIILFTKINIIQNYSIVDLVELVPITILLITLVSKQKIGSGDLFIYLLIALYFNPSFANSTFLIASILLIAHYIFKKQNITFPFIPYIFIATVFQLLLE</sequence>
<keyword evidence="1" id="KW-0812">Transmembrane</keyword>
<feature type="domain" description="Prepilin peptidase A24 N-terminal" evidence="2">
    <location>
        <begin position="15"/>
        <end position="90"/>
    </location>
</feature>
<feature type="transmembrane region" description="Helical" evidence="1">
    <location>
        <begin position="147"/>
        <end position="164"/>
    </location>
</feature>
<comment type="caution">
    <text evidence="3">The sequence shown here is derived from an EMBL/GenBank/DDBJ whole genome shotgun (WGS) entry which is preliminary data.</text>
</comment>
<keyword evidence="1" id="KW-1133">Transmembrane helix</keyword>
<gene>
    <name evidence="3" type="ORF">FC39_GL001647</name>
</gene>
<evidence type="ECO:0000259" key="2">
    <source>
        <dbReference type="Pfam" id="PF06750"/>
    </source>
</evidence>
<accession>A0A0R1YM14</accession>
<feature type="transmembrane region" description="Helical" evidence="1">
    <location>
        <begin position="100"/>
        <end position="117"/>
    </location>
</feature>
<evidence type="ECO:0000313" key="4">
    <source>
        <dbReference type="Proteomes" id="UP000051223"/>
    </source>
</evidence>
<dbReference type="PANTHER" id="PTHR30487:SF0">
    <property type="entry name" value="PREPILIN LEADER PEPTIDASE_N-METHYLTRANSFERASE-RELATED"/>
    <property type="match status" value="1"/>
</dbReference>
<keyword evidence="1" id="KW-0472">Membrane</keyword>
<dbReference type="GO" id="GO:0004190">
    <property type="term" value="F:aspartic-type endopeptidase activity"/>
    <property type="evidence" value="ECO:0007669"/>
    <property type="project" value="TreeGrafter"/>
</dbReference>
<dbReference type="Pfam" id="PF06750">
    <property type="entry name" value="A24_N_bact"/>
    <property type="match status" value="1"/>
</dbReference>
<keyword evidence="4" id="KW-1185">Reference proteome</keyword>
<evidence type="ECO:0000256" key="1">
    <source>
        <dbReference type="SAM" id="Phobius"/>
    </source>
</evidence>
<name>A0A0R1YM14_9LACO</name>
<dbReference type="Proteomes" id="UP000051223">
    <property type="component" value="Unassembled WGS sequence"/>
</dbReference>
<protein>
    <submittedName>
        <fullName evidence="3">Prepilin peptidase</fullName>
    </submittedName>
</protein>
<feature type="transmembrane region" description="Helical" evidence="1">
    <location>
        <begin position="124"/>
        <end position="141"/>
    </location>
</feature>
<dbReference type="GO" id="GO:0006465">
    <property type="term" value="P:signal peptide processing"/>
    <property type="evidence" value="ECO:0007669"/>
    <property type="project" value="TreeGrafter"/>
</dbReference>
<organism evidence="3 4">
    <name type="scientific">Lactobacillus hamsteri DSM 5661 = JCM 6256</name>
    <dbReference type="NCBI Taxonomy" id="1423754"/>
    <lineage>
        <taxon>Bacteria</taxon>
        <taxon>Bacillati</taxon>
        <taxon>Bacillota</taxon>
        <taxon>Bacilli</taxon>
        <taxon>Lactobacillales</taxon>
        <taxon>Lactobacillaceae</taxon>
        <taxon>Lactobacillus</taxon>
    </lineage>
</organism>